<feature type="non-terminal residue" evidence="1">
    <location>
        <position position="1"/>
    </location>
</feature>
<accession>A0A9N9J6X3</accession>
<feature type="non-terminal residue" evidence="1">
    <location>
        <position position="105"/>
    </location>
</feature>
<proteinExistence type="predicted"/>
<comment type="caution">
    <text evidence="1">The sequence shown here is derived from an EMBL/GenBank/DDBJ whole genome shotgun (WGS) entry which is preliminary data.</text>
</comment>
<gene>
    <name evidence="1" type="ORF">RFULGI_LOCUS14832</name>
</gene>
<name>A0A9N9J6X3_9GLOM</name>
<evidence type="ECO:0000313" key="2">
    <source>
        <dbReference type="Proteomes" id="UP000789396"/>
    </source>
</evidence>
<dbReference type="EMBL" id="CAJVPZ010044634">
    <property type="protein sequence ID" value="CAG8767867.1"/>
    <property type="molecule type" value="Genomic_DNA"/>
</dbReference>
<dbReference type="Proteomes" id="UP000789396">
    <property type="component" value="Unassembled WGS sequence"/>
</dbReference>
<dbReference type="OrthoDB" id="2388998at2759"/>
<keyword evidence="2" id="KW-1185">Reference proteome</keyword>
<organism evidence="1 2">
    <name type="scientific">Racocetra fulgida</name>
    <dbReference type="NCBI Taxonomy" id="60492"/>
    <lineage>
        <taxon>Eukaryota</taxon>
        <taxon>Fungi</taxon>
        <taxon>Fungi incertae sedis</taxon>
        <taxon>Mucoromycota</taxon>
        <taxon>Glomeromycotina</taxon>
        <taxon>Glomeromycetes</taxon>
        <taxon>Diversisporales</taxon>
        <taxon>Gigasporaceae</taxon>
        <taxon>Racocetra</taxon>
    </lineage>
</organism>
<evidence type="ECO:0000313" key="1">
    <source>
        <dbReference type="EMBL" id="CAG8767867.1"/>
    </source>
</evidence>
<reference evidence="1" key="1">
    <citation type="submission" date="2021-06" db="EMBL/GenBank/DDBJ databases">
        <authorList>
            <person name="Kallberg Y."/>
            <person name="Tangrot J."/>
            <person name="Rosling A."/>
        </authorList>
    </citation>
    <scope>NUCLEOTIDE SEQUENCE</scope>
    <source>
        <strain evidence="1">IN212</strain>
    </source>
</reference>
<sequence length="105" mass="11861">AEEFGKILWNLNLNEIESKVILLRKSKNPSHIKLIEGLSQIIFALDTFLDTSSQDSESDDFCIIVYETVHLSNGEILRTSGDFQGKEWFSNVSITPAKDQNKSVD</sequence>
<dbReference type="AlphaFoldDB" id="A0A9N9J6X3"/>
<protein>
    <submittedName>
        <fullName evidence="1">16967_t:CDS:1</fullName>
    </submittedName>
</protein>